<proteinExistence type="predicted"/>
<dbReference type="AlphaFoldDB" id="A0A0H2RXU0"/>
<evidence type="ECO:0000313" key="4">
    <source>
        <dbReference type="EMBL" id="KLO09596.1"/>
    </source>
</evidence>
<dbReference type="InterPro" id="IPR036908">
    <property type="entry name" value="RlpA-like_sf"/>
</dbReference>
<dbReference type="EMBL" id="KQ086051">
    <property type="protein sequence ID" value="KLO09596.1"/>
    <property type="molecule type" value="Genomic_DNA"/>
</dbReference>
<sequence>MIALAFLSFAALVGLALGSPIANATSLVARQVYTGDATYYAPGLGACGETDGPNDFIAAASYILFDSYPGAGPNPNLNPICGRSITANANGNTVSVRITDRCAGCQGEGDLDFSPAAFQQLAPLSVGRIHGMTWSFN</sequence>
<gene>
    <name evidence="4" type="ORF">SCHPADRAFT_892990</name>
</gene>
<dbReference type="OrthoDB" id="623670at2759"/>
<evidence type="ECO:0000259" key="3">
    <source>
        <dbReference type="Pfam" id="PF03330"/>
    </source>
</evidence>
<accession>A0A0H2RXU0</accession>
<evidence type="ECO:0000313" key="5">
    <source>
        <dbReference type="Proteomes" id="UP000053477"/>
    </source>
</evidence>
<dbReference type="PANTHER" id="PTHR31836">
    <property type="match status" value="1"/>
</dbReference>
<dbReference type="InParanoid" id="A0A0H2RXU0"/>
<keyword evidence="1 2" id="KW-0732">Signal</keyword>
<dbReference type="InterPro" id="IPR009009">
    <property type="entry name" value="RlpA-like_DPBB"/>
</dbReference>
<organism evidence="4 5">
    <name type="scientific">Schizopora paradoxa</name>
    <dbReference type="NCBI Taxonomy" id="27342"/>
    <lineage>
        <taxon>Eukaryota</taxon>
        <taxon>Fungi</taxon>
        <taxon>Dikarya</taxon>
        <taxon>Basidiomycota</taxon>
        <taxon>Agaricomycotina</taxon>
        <taxon>Agaricomycetes</taxon>
        <taxon>Hymenochaetales</taxon>
        <taxon>Schizoporaceae</taxon>
        <taxon>Schizopora</taxon>
    </lineage>
</organism>
<protein>
    <submittedName>
        <fullName evidence="4">Plant expansin</fullName>
    </submittedName>
</protein>
<feature type="chain" id="PRO_5005201891" evidence="2">
    <location>
        <begin position="19"/>
        <end position="137"/>
    </location>
</feature>
<dbReference type="SUPFAM" id="SSF50685">
    <property type="entry name" value="Barwin-like endoglucanases"/>
    <property type="match status" value="1"/>
</dbReference>
<dbReference type="InterPro" id="IPR051477">
    <property type="entry name" value="Expansin_CellWall"/>
</dbReference>
<dbReference type="CDD" id="cd22191">
    <property type="entry name" value="DPBB_RlpA_EXP_N-like"/>
    <property type="match status" value="1"/>
</dbReference>
<dbReference type="PANTHER" id="PTHR31836:SF27">
    <property type="entry name" value="RLPA-LIKE PROTEIN DOUBLE-PSI BETA-BARREL DOMAIN-CONTAINING PROTEIN"/>
    <property type="match status" value="1"/>
</dbReference>
<dbReference type="Proteomes" id="UP000053477">
    <property type="component" value="Unassembled WGS sequence"/>
</dbReference>
<feature type="domain" description="RlpA-like protein double-psi beta-barrel" evidence="3">
    <location>
        <begin position="34"/>
        <end position="129"/>
    </location>
</feature>
<evidence type="ECO:0000256" key="2">
    <source>
        <dbReference type="SAM" id="SignalP"/>
    </source>
</evidence>
<dbReference type="Pfam" id="PF03330">
    <property type="entry name" value="DPBB_1"/>
    <property type="match status" value="1"/>
</dbReference>
<dbReference type="Gene3D" id="2.40.40.10">
    <property type="entry name" value="RlpA-like domain"/>
    <property type="match status" value="1"/>
</dbReference>
<name>A0A0H2RXU0_9AGAM</name>
<evidence type="ECO:0000256" key="1">
    <source>
        <dbReference type="ARBA" id="ARBA00022729"/>
    </source>
</evidence>
<reference evidence="4 5" key="1">
    <citation type="submission" date="2015-04" db="EMBL/GenBank/DDBJ databases">
        <title>Complete genome sequence of Schizopora paradoxa KUC8140, a cosmopolitan wood degrader in East Asia.</title>
        <authorList>
            <consortium name="DOE Joint Genome Institute"/>
            <person name="Min B."/>
            <person name="Park H."/>
            <person name="Jang Y."/>
            <person name="Kim J.-J."/>
            <person name="Kim K.H."/>
            <person name="Pangilinan J."/>
            <person name="Lipzen A."/>
            <person name="Riley R."/>
            <person name="Grigoriev I.V."/>
            <person name="Spatafora J.W."/>
            <person name="Choi I.-G."/>
        </authorList>
    </citation>
    <scope>NUCLEOTIDE SEQUENCE [LARGE SCALE GENOMIC DNA]</scope>
    <source>
        <strain evidence="4 5">KUC8140</strain>
    </source>
</reference>
<feature type="signal peptide" evidence="2">
    <location>
        <begin position="1"/>
        <end position="18"/>
    </location>
</feature>
<keyword evidence="5" id="KW-1185">Reference proteome</keyword>
<dbReference type="STRING" id="27342.A0A0H2RXU0"/>